<dbReference type="RefSeq" id="WP_067556323.1">
    <property type="nucleotide sequence ID" value="NZ_CP016895.1"/>
</dbReference>
<evidence type="ECO:0000259" key="5">
    <source>
        <dbReference type="PROSITE" id="PS50977"/>
    </source>
</evidence>
<dbReference type="Pfam" id="PF21993">
    <property type="entry name" value="TetR_C_13_2"/>
    <property type="match status" value="1"/>
</dbReference>
<organism evidence="6 7">
    <name type="scientific">Acinetobacter larvae</name>
    <dbReference type="NCBI Taxonomy" id="1789224"/>
    <lineage>
        <taxon>Bacteria</taxon>
        <taxon>Pseudomonadati</taxon>
        <taxon>Pseudomonadota</taxon>
        <taxon>Gammaproteobacteria</taxon>
        <taxon>Moraxellales</taxon>
        <taxon>Moraxellaceae</taxon>
        <taxon>Acinetobacter</taxon>
    </lineage>
</organism>
<keyword evidence="2 4" id="KW-0238">DNA-binding</keyword>
<evidence type="ECO:0000256" key="3">
    <source>
        <dbReference type="ARBA" id="ARBA00023163"/>
    </source>
</evidence>
<feature type="DNA-binding region" description="H-T-H motif" evidence="4">
    <location>
        <begin position="28"/>
        <end position="47"/>
    </location>
</feature>
<dbReference type="PANTHER" id="PTHR47506">
    <property type="entry name" value="TRANSCRIPTIONAL REGULATORY PROTEIN"/>
    <property type="match status" value="1"/>
</dbReference>
<feature type="domain" description="HTH tetR-type" evidence="5">
    <location>
        <begin position="5"/>
        <end position="65"/>
    </location>
</feature>
<dbReference type="PANTHER" id="PTHR47506:SF7">
    <property type="entry name" value="TRANSCRIPTIONAL REGULATORY PROTEIN"/>
    <property type="match status" value="1"/>
</dbReference>
<keyword evidence="3" id="KW-0804">Transcription</keyword>
<dbReference type="OrthoDB" id="9809772at2"/>
<dbReference type="InterPro" id="IPR054156">
    <property type="entry name" value="YxaF_TetR_C"/>
</dbReference>
<dbReference type="KEGG" id="ala:BFG52_11620"/>
<evidence type="ECO:0000256" key="2">
    <source>
        <dbReference type="ARBA" id="ARBA00023125"/>
    </source>
</evidence>
<dbReference type="AlphaFoldDB" id="A0A1B2M161"/>
<accession>A0A1B2M161</accession>
<dbReference type="InterPro" id="IPR036271">
    <property type="entry name" value="Tet_transcr_reg_TetR-rel_C_sf"/>
</dbReference>
<dbReference type="Pfam" id="PF00440">
    <property type="entry name" value="TetR_N"/>
    <property type="match status" value="1"/>
</dbReference>
<dbReference type="InterPro" id="IPR001647">
    <property type="entry name" value="HTH_TetR"/>
</dbReference>
<evidence type="ECO:0000256" key="4">
    <source>
        <dbReference type="PROSITE-ProRule" id="PRU00335"/>
    </source>
</evidence>
<dbReference type="PRINTS" id="PR00455">
    <property type="entry name" value="HTHTETR"/>
</dbReference>
<evidence type="ECO:0000313" key="7">
    <source>
        <dbReference type="Proteomes" id="UP000093391"/>
    </source>
</evidence>
<dbReference type="PROSITE" id="PS50977">
    <property type="entry name" value="HTH_TETR_2"/>
    <property type="match status" value="1"/>
</dbReference>
<evidence type="ECO:0000256" key="1">
    <source>
        <dbReference type="ARBA" id="ARBA00023015"/>
    </source>
</evidence>
<keyword evidence="1" id="KW-0805">Transcription regulation</keyword>
<gene>
    <name evidence="6" type="ORF">BFG52_11620</name>
</gene>
<proteinExistence type="predicted"/>
<keyword evidence="7" id="KW-1185">Reference proteome</keyword>
<dbReference type="GO" id="GO:0003677">
    <property type="term" value="F:DNA binding"/>
    <property type="evidence" value="ECO:0007669"/>
    <property type="project" value="UniProtKB-UniRule"/>
</dbReference>
<evidence type="ECO:0000313" key="6">
    <source>
        <dbReference type="EMBL" id="AOA58936.1"/>
    </source>
</evidence>
<reference evidence="6 7" key="1">
    <citation type="submission" date="2016-08" db="EMBL/GenBank/DDBJ databases">
        <authorList>
            <person name="Seilhamer J.J."/>
        </authorList>
    </citation>
    <scope>NUCLEOTIDE SEQUENCE [LARGE SCALE GENOMIC DNA]</scope>
    <source>
        <strain evidence="6 7">BRTC-1</strain>
    </source>
</reference>
<protein>
    <submittedName>
        <fullName evidence="6">TetR family transcriptional regulator</fullName>
    </submittedName>
</protein>
<sequence>MRPAKLTQEQIIQKCALCFKQHGYHGTSMQMLAEACGLSKGAFYYYYRNKQDLISDILNSLHQHLATTVFAIAEQKQRSSLQRFQEMHHYAKIFFSQGEKGCLMAIISIEALYAMPALLAPIQQFFADWQTAMLHLYTAHYPPVEAERLAKMAIADYEGAILMFRLNRDLDYIDLIEQRFIQQLSVPLYTATTP</sequence>
<dbReference type="SUPFAM" id="SSF46689">
    <property type="entry name" value="Homeodomain-like"/>
    <property type="match status" value="1"/>
</dbReference>
<dbReference type="InterPro" id="IPR009057">
    <property type="entry name" value="Homeodomain-like_sf"/>
</dbReference>
<dbReference type="EMBL" id="CP016895">
    <property type="protein sequence ID" value="AOA58936.1"/>
    <property type="molecule type" value="Genomic_DNA"/>
</dbReference>
<dbReference type="Proteomes" id="UP000093391">
    <property type="component" value="Chromosome"/>
</dbReference>
<dbReference type="SUPFAM" id="SSF48498">
    <property type="entry name" value="Tetracyclin repressor-like, C-terminal domain"/>
    <property type="match status" value="1"/>
</dbReference>
<dbReference type="Gene3D" id="1.10.357.10">
    <property type="entry name" value="Tetracycline Repressor, domain 2"/>
    <property type="match status" value="1"/>
</dbReference>
<name>A0A1B2M161_9GAMM</name>